<evidence type="ECO:0000313" key="1">
    <source>
        <dbReference type="Proteomes" id="UP000095287"/>
    </source>
</evidence>
<dbReference type="AlphaFoldDB" id="A0A1I8ABS4"/>
<dbReference type="Proteomes" id="UP000095287">
    <property type="component" value="Unplaced"/>
</dbReference>
<organism evidence="1 2">
    <name type="scientific">Steinernema glaseri</name>
    <dbReference type="NCBI Taxonomy" id="37863"/>
    <lineage>
        <taxon>Eukaryota</taxon>
        <taxon>Metazoa</taxon>
        <taxon>Ecdysozoa</taxon>
        <taxon>Nematoda</taxon>
        <taxon>Chromadorea</taxon>
        <taxon>Rhabditida</taxon>
        <taxon>Tylenchina</taxon>
        <taxon>Panagrolaimomorpha</taxon>
        <taxon>Strongyloidoidea</taxon>
        <taxon>Steinernematidae</taxon>
        <taxon>Steinernema</taxon>
    </lineage>
</organism>
<accession>A0A1I8ABS4</accession>
<sequence length="52" mass="5526">MDDIKAKIAALTKQLTALSSSVSANVPKNAPRAKEANYLSFPRYSGSGDKLT</sequence>
<dbReference type="WBParaSite" id="L893_g4134.t1">
    <property type="protein sequence ID" value="L893_g4134.t1"/>
    <property type="gene ID" value="L893_g4134"/>
</dbReference>
<proteinExistence type="predicted"/>
<evidence type="ECO:0000313" key="2">
    <source>
        <dbReference type="WBParaSite" id="L893_g4134.t1"/>
    </source>
</evidence>
<keyword evidence="1" id="KW-1185">Reference proteome</keyword>
<name>A0A1I8ABS4_9BILA</name>
<reference evidence="2" key="1">
    <citation type="submission" date="2016-11" db="UniProtKB">
        <authorList>
            <consortium name="WormBaseParasite"/>
        </authorList>
    </citation>
    <scope>IDENTIFICATION</scope>
</reference>
<protein>
    <submittedName>
        <fullName evidence="2">Ribonucloprotein</fullName>
    </submittedName>
</protein>